<dbReference type="Pfam" id="PF12796">
    <property type="entry name" value="Ank_2"/>
    <property type="match status" value="2"/>
</dbReference>
<dbReference type="PANTHER" id="PTHR46224">
    <property type="entry name" value="ANKYRIN REPEAT FAMILY PROTEIN"/>
    <property type="match status" value="1"/>
</dbReference>
<dbReference type="Gene3D" id="1.25.40.20">
    <property type="entry name" value="Ankyrin repeat-containing domain"/>
    <property type="match status" value="3"/>
</dbReference>
<organism evidence="2">
    <name type="scientific">Fagus sylvatica</name>
    <name type="common">Beechnut</name>
    <dbReference type="NCBI Taxonomy" id="28930"/>
    <lineage>
        <taxon>Eukaryota</taxon>
        <taxon>Viridiplantae</taxon>
        <taxon>Streptophyta</taxon>
        <taxon>Embryophyta</taxon>
        <taxon>Tracheophyta</taxon>
        <taxon>Spermatophyta</taxon>
        <taxon>Magnoliopsida</taxon>
        <taxon>eudicotyledons</taxon>
        <taxon>Gunneridae</taxon>
        <taxon>Pentapetalae</taxon>
        <taxon>rosids</taxon>
        <taxon>fabids</taxon>
        <taxon>Fagales</taxon>
        <taxon>Fagaceae</taxon>
        <taxon>Fagus</taxon>
    </lineage>
</organism>
<evidence type="ECO:0000313" key="2">
    <source>
        <dbReference type="EMBL" id="SPD14480.1"/>
    </source>
</evidence>
<dbReference type="SUPFAM" id="SSF48403">
    <property type="entry name" value="Ankyrin repeat"/>
    <property type="match status" value="1"/>
</dbReference>
<feature type="repeat" description="ANK" evidence="1">
    <location>
        <begin position="88"/>
        <end position="120"/>
    </location>
</feature>
<feature type="repeat" description="ANK" evidence="1">
    <location>
        <begin position="121"/>
        <end position="153"/>
    </location>
</feature>
<protein>
    <submittedName>
        <fullName evidence="2">Uncharacterized protein</fullName>
    </submittedName>
</protein>
<keyword evidence="1" id="KW-0040">ANK repeat</keyword>
<feature type="repeat" description="ANK" evidence="1">
    <location>
        <begin position="153"/>
        <end position="185"/>
    </location>
</feature>
<feature type="repeat" description="ANK" evidence="1">
    <location>
        <begin position="218"/>
        <end position="250"/>
    </location>
</feature>
<dbReference type="InterPro" id="IPR051616">
    <property type="entry name" value="Cul2-RING_E3_ligase_SR"/>
</dbReference>
<evidence type="ECO:0000256" key="1">
    <source>
        <dbReference type="PROSITE-ProRule" id="PRU00023"/>
    </source>
</evidence>
<dbReference type="PRINTS" id="PR01415">
    <property type="entry name" value="ANKYRIN"/>
</dbReference>
<dbReference type="PANTHER" id="PTHR46224:SF6">
    <property type="entry name" value="ANKYRIN REPEAT FAMILY PROTEIN"/>
    <property type="match status" value="1"/>
</dbReference>
<dbReference type="AlphaFoldDB" id="A0A2N9HRT2"/>
<gene>
    <name evidence="2" type="ORF">FSB_LOCUS42362</name>
</gene>
<dbReference type="EMBL" id="OIVN01003937">
    <property type="protein sequence ID" value="SPD14480.1"/>
    <property type="molecule type" value="Genomic_DNA"/>
</dbReference>
<feature type="repeat" description="ANK" evidence="1">
    <location>
        <begin position="186"/>
        <end position="218"/>
    </location>
</feature>
<reference evidence="2" key="1">
    <citation type="submission" date="2018-02" db="EMBL/GenBank/DDBJ databases">
        <authorList>
            <person name="Cohen D.B."/>
            <person name="Kent A.D."/>
        </authorList>
    </citation>
    <scope>NUCLEOTIDE SEQUENCE</scope>
</reference>
<dbReference type="Pfam" id="PF00023">
    <property type="entry name" value="Ank"/>
    <property type="match status" value="1"/>
</dbReference>
<dbReference type="PROSITE" id="PS50088">
    <property type="entry name" value="ANK_REPEAT"/>
    <property type="match status" value="5"/>
</dbReference>
<dbReference type="InterPro" id="IPR002110">
    <property type="entry name" value="Ankyrin_rpt"/>
</dbReference>
<dbReference type="InterPro" id="IPR036770">
    <property type="entry name" value="Ankyrin_rpt-contain_sf"/>
</dbReference>
<name>A0A2N9HRT2_FAGSY</name>
<sequence>MALNASDALAVRQKVQQFLNAACTGNLDLLKNLAGQLDEGKGLARTVADIKDANKRGALHFAAREGNTDICKYLLEELKLDVDTKDEDGETPLIHAARQGHIGTAKYLLEHGANPSIPSDLGATALHHSAGIGDIELLRSLLSKGVDVDSQSDAGTPLIWAAGHGQQDAVKVLLEHHANPNAETDDNITPLLSSVAAGSLACLELLIQAGANVNISAGGATPLHIAADNGSLEIINCLLKAGADPNVTDEVRL</sequence>
<dbReference type="SMART" id="SM00248">
    <property type="entry name" value="ANK"/>
    <property type="match status" value="6"/>
</dbReference>
<dbReference type="PROSITE" id="PS50297">
    <property type="entry name" value="ANK_REP_REGION"/>
    <property type="match status" value="5"/>
</dbReference>
<accession>A0A2N9HRT2</accession>
<proteinExistence type="predicted"/>